<dbReference type="EMBL" id="CAUJNA010001474">
    <property type="protein sequence ID" value="CAJ1387191.1"/>
    <property type="molecule type" value="Genomic_DNA"/>
</dbReference>
<dbReference type="InterPro" id="IPR018490">
    <property type="entry name" value="cNMP-bd_dom_sf"/>
</dbReference>
<evidence type="ECO:0000256" key="1">
    <source>
        <dbReference type="SAM" id="Phobius"/>
    </source>
</evidence>
<dbReference type="PANTHER" id="PTHR47823:SF9">
    <property type="entry name" value="CHROMOSOME UNDETERMINED SCAFFOLD_10, WHOLE GENOME SHOTGUN SEQUENCE"/>
    <property type="match status" value="1"/>
</dbReference>
<accession>A0AA36II69</accession>
<comment type="caution">
    <text evidence="2">The sequence shown here is derived from an EMBL/GenBank/DDBJ whole genome shotgun (WGS) entry which is preliminary data.</text>
</comment>
<feature type="transmembrane region" description="Helical" evidence="1">
    <location>
        <begin position="12"/>
        <end position="31"/>
    </location>
</feature>
<dbReference type="SUPFAM" id="SSF81324">
    <property type="entry name" value="Voltage-gated potassium channels"/>
    <property type="match status" value="1"/>
</dbReference>
<dbReference type="Proteomes" id="UP001178507">
    <property type="component" value="Unassembled WGS sequence"/>
</dbReference>
<proteinExistence type="predicted"/>
<evidence type="ECO:0000313" key="3">
    <source>
        <dbReference type="Proteomes" id="UP001178507"/>
    </source>
</evidence>
<keyword evidence="1" id="KW-1133">Transmembrane helix</keyword>
<feature type="transmembrane region" description="Helical" evidence="1">
    <location>
        <begin position="78"/>
        <end position="105"/>
    </location>
</feature>
<dbReference type="AlphaFoldDB" id="A0AA36II69"/>
<gene>
    <name evidence="2" type="ORF">EVOR1521_LOCUS13317</name>
</gene>
<reference evidence="2" key="1">
    <citation type="submission" date="2023-08" db="EMBL/GenBank/DDBJ databases">
        <authorList>
            <person name="Chen Y."/>
            <person name="Shah S."/>
            <person name="Dougan E. K."/>
            <person name="Thang M."/>
            <person name="Chan C."/>
        </authorList>
    </citation>
    <scope>NUCLEOTIDE SEQUENCE</scope>
</reference>
<organism evidence="2 3">
    <name type="scientific">Effrenium voratum</name>
    <dbReference type="NCBI Taxonomy" id="2562239"/>
    <lineage>
        <taxon>Eukaryota</taxon>
        <taxon>Sar</taxon>
        <taxon>Alveolata</taxon>
        <taxon>Dinophyceae</taxon>
        <taxon>Suessiales</taxon>
        <taxon>Symbiodiniaceae</taxon>
        <taxon>Effrenium</taxon>
    </lineage>
</organism>
<dbReference type="Gene3D" id="1.10.287.70">
    <property type="match status" value="1"/>
</dbReference>
<protein>
    <submittedName>
        <fullName evidence="2">Uncharacterized protein</fullName>
    </submittedName>
</protein>
<keyword evidence="3" id="KW-1185">Reference proteome</keyword>
<name>A0AA36II69_9DINO</name>
<evidence type="ECO:0000313" key="2">
    <source>
        <dbReference type="EMBL" id="CAJ1387191.1"/>
    </source>
</evidence>
<dbReference type="PANTHER" id="PTHR47823">
    <property type="entry name" value="ION_TRANS DOMAIN-CONTAINING PROTEIN"/>
    <property type="match status" value="1"/>
</dbReference>
<keyword evidence="1" id="KW-0472">Membrane</keyword>
<keyword evidence="1" id="KW-0812">Transmembrane</keyword>
<dbReference type="SUPFAM" id="SSF51206">
    <property type="entry name" value="cAMP-binding domain-like"/>
    <property type="match status" value="1"/>
</dbReference>
<sequence length="392" mass="44042">MISKVLSGLGMILVANHFIACFWYGLGLLYLEEGSWLLLAGIEEADFGLGYVAAMHWSLTQFTPATNNISPVTPLERLFAVVVILIAMGVFSSFISSITSAVNTLRAVRMEQLKQESRIRQFFNERNLSAELFNKVQDVCRKRGLFEIRLKEHEVLLLNEIPDSLKSRLHEEIFLPLIVTADFLPHWCHYKDHRFLRKVCHLAMYESSAVSAQDVFSRGTEGKDVLIVQQGSLGYYVNAQESTTEFDPSGNKERWHIDEGTWLSTPALFANWTHRGRLNADSGTCYFAVLQGEIFCGLAAEYPGPLFQYLQIFGLLLISVIEARDEEGEEVSDLSLPDHLVEGIAQRAQGFADALNMRSHSLPTHLPSHIEAEDVGPWMLLKACSMQLSESA</sequence>